<dbReference type="InterPro" id="IPR051706">
    <property type="entry name" value="Glycosyltransferase_domain"/>
</dbReference>
<sequence>MVADSPFGCLSRRRVQLILSISVFLLLLSYPFRSSIVPSVVPANSPPIARELPARTLLSRPLSHDGTTIPKIIHQTWFPAGSNMSERAQEWVHGMRTQNSDWEYVLWDDETNRMLVEQYFPWFLQTYDSLPKEILRADIVRNFYMYLFGGMYADVDTEALRPVAPLFAGHETALAAHQDLLSSAPTFQKATVQRAFLGRMARTVDILSSAAVPNGWMASPPGHPFWLLPVLNVIEHPEGTGDGSVEGEMTYHELNGGKKPTWNITLDILSWVFWSNLTVLFNKWILDSTEFTILLTTWHLVFATVVTQVLARTTTLLDSRKNIEMNSRMYARTMLPIGLLYSGSLVFGNIVYLYLNISFIQMLKAAGPVVTLLVSWSWGVATPSVEVLINVLVITCSVGLAVSGEIQFSLLGIFYQMASLFCDANRLVMMQILLSDDGQKMDPLVSLYYAAPVCAVMNSIIAWNTELRDFHWSVVPNTGYLTLLSNAVVGFMLNVSIFVLIGKTSGLTTTLVSIPKNILLIVASVVLWHTQVSTIQIVGYSMALLGLVYYSLGWRTIKSGIENIRAWRKDPAGSIYSDRV</sequence>
<reference evidence="3 4" key="1">
    <citation type="submission" date="2019-04" db="EMBL/GenBank/DDBJ databases">
        <authorList>
            <consortium name="DOE Joint Genome Institute"/>
            <person name="Mondo S."/>
            <person name="Kjaerbolling I."/>
            <person name="Vesth T."/>
            <person name="Frisvad J.C."/>
            <person name="Nybo J.L."/>
            <person name="Theobald S."/>
            <person name="Kildgaard S."/>
            <person name="Isbrandt T."/>
            <person name="Kuo A."/>
            <person name="Sato A."/>
            <person name="Lyhne E.K."/>
            <person name="Kogle M.E."/>
            <person name="Wiebenga A."/>
            <person name="Kun R.S."/>
            <person name="Lubbers R.J."/>
            <person name="Makela M.R."/>
            <person name="Barry K."/>
            <person name="Chovatia M."/>
            <person name="Clum A."/>
            <person name="Daum C."/>
            <person name="Haridas S."/>
            <person name="He G."/>
            <person name="LaButti K."/>
            <person name="Lipzen A."/>
            <person name="Riley R."/>
            <person name="Salamov A."/>
            <person name="Simmons B.A."/>
            <person name="Magnuson J.K."/>
            <person name="Henrissat B."/>
            <person name="Mortensen U.H."/>
            <person name="Larsen T.O."/>
            <person name="Devries R.P."/>
            <person name="Grigoriev I.V."/>
            <person name="Machida M."/>
            <person name="Baker S.E."/>
            <person name="Andersen M.R."/>
            <person name="Cantor M.N."/>
            <person name="Hua S.X."/>
        </authorList>
    </citation>
    <scope>NUCLEOTIDE SEQUENCE [LARGE SCALE GENOMIC DNA]</scope>
    <source>
        <strain evidence="3 4">CBS 119388</strain>
    </source>
</reference>
<evidence type="ECO:0000313" key="3">
    <source>
        <dbReference type="EMBL" id="KAE8405066.1"/>
    </source>
</evidence>
<comment type="similarity">
    <text evidence="1">Belongs to the glycosyltransferase 32 family.</text>
</comment>
<dbReference type="AlphaFoldDB" id="A0A5N7DF34"/>
<dbReference type="Pfam" id="PF03151">
    <property type="entry name" value="TPT"/>
    <property type="match status" value="1"/>
</dbReference>
<dbReference type="InterPro" id="IPR029044">
    <property type="entry name" value="Nucleotide-diphossugar_trans"/>
</dbReference>
<dbReference type="GO" id="GO:0051999">
    <property type="term" value="P:mannosyl-inositol phosphorylceramide biosynthetic process"/>
    <property type="evidence" value="ECO:0007669"/>
    <property type="project" value="TreeGrafter"/>
</dbReference>
<dbReference type="Pfam" id="PF04488">
    <property type="entry name" value="Gly_transf_sug"/>
    <property type="match status" value="1"/>
</dbReference>
<proteinExistence type="inferred from homology"/>
<dbReference type="GO" id="GO:0000030">
    <property type="term" value="F:mannosyltransferase activity"/>
    <property type="evidence" value="ECO:0007669"/>
    <property type="project" value="TreeGrafter"/>
</dbReference>
<dbReference type="RefSeq" id="XP_031942385.1">
    <property type="nucleotide sequence ID" value="XM_032084655.1"/>
</dbReference>
<evidence type="ECO:0000256" key="2">
    <source>
        <dbReference type="ARBA" id="ARBA00022679"/>
    </source>
</evidence>
<name>A0A5N7DF34_9EURO</name>
<protein>
    <submittedName>
        <fullName evidence="3">TPT-domain-containing protein</fullName>
    </submittedName>
</protein>
<dbReference type="SUPFAM" id="SSF53448">
    <property type="entry name" value="Nucleotide-diphospho-sugar transferases"/>
    <property type="match status" value="1"/>
</dbReference>
<dbReference type="Proteomes" id="UP000325579">
    <property type="component" value="Unassembled WGS sequence"/>
</dbReference>
<dbReference type="PANTHER" id="PTHR32385">
    <property type="entry name" value="MANNOSYL PHOSPHORYLINOSITOL CERAMIDE SYNTHASE"/>
    <property type="match status" value="1"/>
</dbReference>
<dbReference type="EMBL" id="ML736763">
    <property type="protein sequence ID" value="KAE8405066.1"/>
    <property type="molecule type" value="Genomic_DNA"/>
</dbReference>
<dbReference type="Gene3D" id="3.90.550.20">
    <property type="match status" value="1"/>
</dbReference>
<dbReference type="InterPro" id="IPR007577">
    <property type="entry name" value="GlycoTrfase_DXD_sugar-bd_CS"/>
</dbReference>
<dbReference type="OrthoDB" id="6418713at2759"/>
<accession>A0A5N7DF34</accession>
<dbReference type="GeneID" id="43669346"/>
<accession>A0A5N6HXZ4</accession>
<organism evidence="3 4">
    <name type="scientific">Aspergillus pseudonomiae</name>
    <dbReference type="NCBI Taxonomy" id="1506151"/>
    <lineage>
        <taxon>Eukaryota</taxon>
        <taxon>Fungi</taxon>
        <taxon>Dikarya</taxon>
        <taxon>Ascomycota</taxon>
        <taxon>Pezizomycotina</taxon>
        <taxon>Eurotiomycetes</taxon>
        <taxon>Eurotiomycetidae</taxon>
        <taxon>Eurotiales</taxon>
        <taxon>Aspergillaceae</taxon>
        <taxon>Aspergillus</taxon>
        <taxon>Aspergillus subgen. Circumdati</taxon>
    </lineage>
</organism>
<dbReference type="InterPro" id="IPR004853">
    <property type="entry name" value="Sugar_P_trans_dom"/>
</dbReference>
<gene>
    <name evidence="3" type="ORF">BDV37DRAFT_271024</name>
</gene>
<evidence type="ECO:0000256" key="1">
    <source>
        <dbReference type="ARBA" id="ARBA00009003"/>
    </source>
</evidence>
<dbReference type="PANTHER" id="PTHR32385:SF23">
    <property type="entry name" value="NUCLEOTIDE-DIPHOSPHO-SUGAR TRANSFERASE"/>
    <property type="match status" value="1"/>
</dbReference>
<keyword evidence="4" id="KW-1185">Reference proteome</keyword>
<keyword evidence="2" id="KW-0808">Transferase</keyword>
<evidence type="ECO:0000313" key="4">
    <source>
        <dbReference type="Proteomes" id="UP000325579"/>
    </source>
</evidence>
<dbReference type="GO" id="GO:0016020">
    <property type="term" value="C:membrane"/>
    <property type="evidence" value="ECO:0007669"/>
    <property type="project" value="GOC"/>
</dbReference>